<feature type="domain" description="ABC transmembrane type-1" evidence="8">
    <location>
        <begin position="58"/>
        <end position="238"/>
    </location>
</feature>
<dbReference type="Pfam" id="PF00528">
    <property type="entry name" value="BPD_transp_1"/>
    <property type="match status" value="1"/>
</dbReference>
<gene>
    <name evidence="9" type="primary">ssuC_10</name>
    <name evidence="9" type="ORF">GJW-30_1_04178</name>
</gene>
<evidence type="ECO:0000256" key="3">
    <source>
        <dbReference type="ARBA" id="ARBA00022475"/>
    </source>
</evidence>
<evidence type="ECO:0000313" key="10">
    <source>
        <dbReference type="Proteomes" id="UP000236884"/>
    </source>
</evidence>
<keyword evidence="6 7" id="KW-0472">Membrane</keyword>
<evidence type="ECO:0000259" key="8">
    <source>
        <dbReference type="PROSITE" id="PS50928"/>
    </source>
</evidence>
<name>A0A0S3Q0E6_9BRAD</name>
<dbReference type="PANTHER" id="PTHR30151">
    <property type="entry name" value="ALKANE SULFONATE ABC TRANSPORTER-RELATED, MEMBRANE SUBUNIT"/>
    <property type="match status" value="1"/>
</dbReference>
<reference evidence="9 10" key="1">
    <citation type="submission" date="2015-08" db="EMBL/GenBank/DDBJ databases">
        <title>Investigation of the bacterial diversity of lava forest soil.</title>
        <authorList>
            <person name="Lee J.S."/>
        </authorList>
    </citation>
    <scope>NUCLEOTIDE SEQUENCE [LARGE SCALE GENOMIC DNA]</scope>
    <source>
        <strain evidence="9 10">GJW-30</strain>
    </source>
</reference>
<dbReference type="GO" id="GO:0005886">
    <property type="term" value="C:plasma membrane"/>
    <property type="evidence" value="ECO:0007669"/>
    <property type="project" value="UniProtKB-SubCell"/>
</dbReference>
<feature type="transmembrane region" description="Helical" evidence="7">
    <location>
        <begin position="124"/>
        <end position="143"/>
    </location>
</feature>
<dbReference type="Proteomes" id="UP000236884">
    <property type="component" value="Chromosome"/>
</dbReference>
<comment type="similarity">
    <text evidence="7">Belongs to the binding-protein-dependent transport system permease family.</text>
</comment>
<evidence type="ECO:0000256" key="4">
    <source>
        <dbReference type="ARBA" id="ARBA00022692"/>
    </source>
</evidence>
<dbReference type="OrthoDB" id="9786495at2"/>
<dbReference type="RefSeq" id="WP_096358291.1">
    <property type="nucleotide sequence ID" value="NZ_AP014946.1"/>
</dbReference>
<feature type="transmembrane region" description="Helical" evidence="7">
    <location>
        <begin position="176"/>
        <end position="195"/>
    </location>
</feature>
<comment type="subcellular location">
    <subcellularLocation>
        <location evidence="1 7">Cell membrane</location>
        <topology evidence="1 7">Multi-pass membrane protein</topology>
    </subcellularLocation>
</comment>
<dbReference type="EMBL" id="AP014946">
    <property type="protein sequence ID" value="BAT61619.1"/>
    <property type="molecule type" value="Genomic_DNA"/>
</dbReference>
<keyword evidence="2 7" id="KW-0813">Transport</keyword>
<proteinExistence type="inferred from homology"/>
<dbReference type="Gene3D" id="1.10.3720.10">
    <property type="entry name" value="MetI-like"/>
    <property type="match status" value="1"/>
</dbReference>
<organism evidence="9 10">
    <name type="scientific">Variibacter gotjawalensis</name>
    <dbReference type="NCBI Taxonomy" id="1333996"/>
    <lineage>
        <taxon>Bacteria</taxon>
        <taxon>Pseudomonadati</taxon>
        <taxon>Pseudomonadota</taxon>
        <taxon>Alphaproteobacteria</taxon>
        <taxon>Hyphomicrobiales</taxon>
        <taxon>Nitrobacteraceae</taxon>
        <taxon>Variibacter</taxon>
    </lineage>
</organism>
<dbReference type="SUPFAM" id="SSF161098">
    <property type="entry name" value="MetI-like"/>
    <property type="match status" value="1"/>
</dbReference>
<protein>
    <submittedName>
        <fullName evidence="9">Putative aliphatic sulfonates transport permease protein SsuC</fullName>
    </submittedName>
</protein>
<feature type="transmembrane region" description="Helical" evidence="7">
    <location>
        <begin position="215"/>
        <end position="234"/>
    </location>
</feature>
<dbReference type="CDD" id="cd06261">
    <property type="entry name" value="TM_PBP2"/>
    <property type="match status" value="1"/>
</dbReference>
<evidence type="ECO:0000256" key="7">
    <source>
        <dbReference type="RuleBase" id="RU363032"/>
    </source>
</evidence>
<evidence type="ECO:0000313" key="9">
    <source>
        <dbReference type="EMBL" id="BAT61619.1"/>
    </source>
</evidence>
<keyword evidence="4 7" id="KW-0812">Transmembrane</keyword>
<keyword evidence="5 7" id="KW-1133">Transmembrane helix</keyword>
<evidence type="ECO:0000256" key="6">
    <source>
        <dbReference type="ARBA" id="ARBA00023136"/>
    </source>
</evidence>
<dbReference type="InterPro" id="IPR035906">
    <property type="entry name" value="MetI-like_sf"/>
</dbReference>
<dbReference type="GO" id="GO:0055085">
    <property type="term" value="P:transmembrane transport"/>
    <property type="evidence" value="ECO:0007669"/>
    <property type="project" value="InterPro"/>
</dbReference>
<dbReference type="PANTHER" id="PTHR30151:SF20">
    <property type="entry name" value="ABC TRANSPORTER PERMEASE PROTEIN HI_0355-RELATED"/>
    <property type="match status" value="1"/>
</dbReference>
<keyword evidence="3" id="KW-1003">Cell membrane</keyword>
<accession>A0A0S3Q0E6</accession>
<evidence type="ECO:0000256" key="5">
    <source>
        <dbReference type="ARBA" id="ARBA00022989"/>
    </source>
</evidence>
<feature type="transmembrane region" description="Helical" evidence="7">
    <location>
        <begin position="96"/>
        <end position="118"/>
    </location>
</feature>
<dbReference type="KEGG" id="vgo:GJW-30_1_04178"/>
<sequence>MSRTHIILTRLALLAIVVAAWELAPRCGFANPRLLPPLSDVLTMLWQLLGQPRVHEAIGVTAAEVLVAFLVAVPIGAALGIASAENEYFGDIFKPMLFYVFSIPKSIFLPMFILIFGIGFQQKVAYAAFSTVFIVIMSATAAVESVKADHVLVARSYGATRGQILMRVYVPSMMPVLLETLRISMIFNFTGVMIAEMYASRTGIGHLIANWGENFQMRQLFAGVILLATVAILFNETVRYLEVKCSTWRT</sequence>
<dbReference type="AlphaFoldDB" id="A0A0S3Q0E6"/>
<evidence type="ECO:0000256" key="1">
    <source>
        <dbReference type="ARBA" id="ARBA00004651"/>
    </source>
</evidence>
<keyword evidence="10" id="KW-1185">Reference proteome</keyword>
<evidence type="ECO:0000256" key="2">
    <source>
        <dbReference type="ARBA" id="ARBA00022448"/>
    </source>
</evidence>
<dbReference type="InterPro" id="IPR000515">
    <property type="entry name" value="MetI-like"/>
</dbReference>
<feature type="transmembrane region" description="Helical" evidence="7">
    <location>
        <begin position="54"/>
        <end position="84"/>
    </location>
</feature>
<dbReference type="PROSITE" id="PS50928">
    <property type="entry name" value="ABC_TM1"/>
    <property type="match status" value="1"/>
</dbReference>